<evidence type="ECO:0000313" key="2">
    <source>
        <dbReference type="EMBL" id="MEV4927116.1"/>
    </source>
</evidence>
<name>A0ABV3J4Y6_9ACTN</name>
<reference evidence="2 3" key="1">
    <citation type="submission" date="2024-06" db="EMBL/GenBank/DDBJ databases">
        <title>The Natural Products Discovery Center: Release of the First 8490 Sequenced Strains for Exploring Actinobacteria Biosynthetic Diversity.</title>
        <authorList>
            <person name="Kalkreuter E."/>
            <person name="Kautsar S.A."/>
            <person name="Yang D."/>
            <person name="Bader C.D."/>
            <person name="Teijaro C.N."/>
            <person name="Fluegel L."/>
            <person name="Davis C.M."/>
            <person name="Simpson J.R."/>
            <person name="Lauterbach L."/>
            <person name="Steele A.D."/>
            <person name="Gui C."/>
            <person name="Meng S."/>
            <person name="Li G."/>
            <person name="Viehrig K."/>
            <person name="Ye F."/>
            <person name="Su P."/>
            <person name="Kiefer A.F."/>
            <person name="Nichols A."/>
            <person name="Cepeda A.J."/>
            <person name="Yan W."/>
            <person name="Fan B."/>
            <person name="Jiang Y."/>
            <person name="Adhikari A."/>
            <person name="Zheng C.-J."/>
            <person name="Schuster L."/>
            <person name="Cowan T.M."/>
            <person name="Smanski M.J."/>
            <person name="Chevrette M.G."/>
            <person name="De Carvalho L.P.S."/>
            <person name="Shen B."/>
        </authorList>
    </citation>
    <scope>NUCLEOTIDE SEQUENCE [LARGE SCALE GENOMIC DNA]</scope>
    <source>
        <strain evidence="2 3">NPDC053791</strain>
    </source>
</reference>
<keyword evidence="3" id="KW-1185">Reference proteome</keyword>
<feature type="compositionally biased region" description="Pro residues" evidence="1">
    <location>
        <begin position="24"/>
        <end position="37"/>
    </location>
</feature>
<gene>
    <name evidence="2" type="ORF">AB0L03_30610</name>
</gene>
<sequence length="140" mass="15624">MMYDQERAQQPPARSRTPAEPRAPHAPPPEPARPPLEPVTRADGPGHAPGSGRLFPQDARDKLTMRLQRAVSTFVDSPRRAAEEAGGAFDEAVAYLADTLAERGRVLRASRQGQDTEAETEELRLALRQYREITERLLRM</sequence>
<feature type="region of interest" description="Disordered" evidence="1">
    <location>
        <begin position="1"/>
        <end position="61"/>
    </location>
</feature>
<protein>
    <submittedName>
        <fullName evidence="2">Uncharacterized protein</fullName>
    </submittedName>
</protein>
<evidence type="ECO:0000256" key="1">
    <source>
        <dbReference type="SAM" id="MobiDB-lite"/>
    </source>
</evidence>
<dbReference type="EMBL" id="JBFASG010000045">
    <property type="protein sequence ID" value="MEV4927116.1"/>
    <property type="molecule type" value="Genomic_DNA"/>
</dbReference>
<evidence type="ECO:0000313" key="3">
    <source>
        <dbReference type="Proteomes" id="UP001552479"/>
    </source>
</evidence>
<comment type="caution">
    <text evidence="2">The sequence shown here is derived from an EMBL/GenBank/DDBJ whole genome shotgun (WGS) entry which is preliminary data.</text>
</comment>
<dbReference type="RefSeq" id="WP_366090345.1">
    <property type="nucleotide sequence ID" value="NZ_JBFASG010000045.1"/>
</dbReference>
<proteinExistence type="predicted"/>
<organism evidence="2 3">
    <name type="scientific">Streptomyces roseoverticillatus</name>
    <dbReference type="NCBI Taxonomy" id="66429"/>
    <lineage>
        <taxon>Bacteria</taxon>
        <taxon>Bacillati</taxon>
        <taxon>Actinomycetota</taxon>
        <taxon>Actinomycetes</taxon>
        <taxon>Kitasatosporales</taxon>
        <taxon>Streptomycetaceae</taxon>
        <taxon>Streptomyces</taxon>
    </lineage>
</organism>
<dbReference type="Proteomes" id="UP001552479">
    <property type="component" value="Unassembled WGS sequence"/>
</dbReference>
<accession>A0ABV3J4Y6</accession>